<feature type="transmembrane region" description="Helical" evidence="8">
    <location>
        <begin position="299"/>
        <end position="320"/>
    </location>
</feature>
<feature type="transmembrane region" description="Helical" evidence="8">
    <location>
        <begin position="59"/>
        <end position="81"/>
    </location>
</feature>
<dbReference type="PROSITE" id="PS00216">
    <property type="entry name" value="SUGAR_TRANSPORT_1"/>
    <property type="match status" value="1"/>
</dbReference>
<dbReference type="PANTHER" id="PTHR48022:SF2">
    <property type="entry name" value="PLASTIDIC GLUCOSE TRANSPORTER 4"/>
    <property type="match status" value="1"/>
</dbReference>
<keyword evidence="4 8" id="KW-0812">Transmembrane</keyword>
<comment type="caution">
    <text evidence="10">The sequence shown here is derived from an EMBL/GenBank/DDBJ whole genome shotgun (WGS) entry which is preliminary data.</text>
</comment>
<sequence>MLSARKILVYSIIFSSATIIGYDSGYLNGVLGSEDFIRIYGVKHGVTGDLYLTPYTRSIFSALFVVGALIGCQLVAPLTNLIGRRGNLSTASITYAAGVALQTAGLAPAVFIVGRILLGVALGLISITVPAYLMECSTPTNRGQLMAFYTQFLTTGNVIACGISLATSKHNDSRSWRITIAFQLVLALIIFIGVFFCPESPLLLAKKNQKSEARRALAILRNVDVNSLEVDDAMVEIENYITGQNTNGSAKFIECFRGTDLRRTLIGVAMSFFTISTGITFWFGYGTTFFAAAGVDDSYLISLVLAITNCVFTAPSMYLIERLGRRRSLIAGGILMGLAQLLTGVIHSASPDSKADKMMLIVGAVFFIASYAPTWGIGGWLLMAEPLSDRARNYQSSVVLTAYWIITWLVGFVTPYMIDETAGDLGVKVSYIWFGMTVLSLVWAYTCVPELTGLSRMEIDKLFEEKVPAWCSRTWQKNLRTIHAVSESGPDKTVIIEEKIQSKEEQSI</sequence>
<accession>A0A135SCE7</accession>
<feature type="transmembrane region" description="Helical" evidence="8">
    <location>
        <begin position="146"/>
        <end position="166"/>
    </location>
</feature>
<dbReference type="InterPro" id="IPR005829">
    <property type="entry name" value="Sugar_transporter_CS"/>
</dbReference>
<comment type="similarity">
    <text evidence="2 7">Belongs to the major facilitator superfamily. Sugar transporter (TC 2.A.1.1) family.</text>
</comment>
<evidence type="ECO:0000313" key="11">
    <source>
        <dbReference type="Proteomes" id="UP000070328"/>
    </source>
</evidence>
<dbReference type="InterPro" id="IPR036259">
    <property type="entry name" value="MFS_trans_sf"/>
</dbReference>
<dbReference type="Gene3D" id="1.20.1250.20">
    <property type="entry name" value="MFS general substrate transporter like domains"/>
    <property type="match status" value="1"/>
</dbReference>
<dbReference type="PROSITE" id="PS50850">
    <property type="entry name" value="MFS"/>
    <property type="match status" value="1"/>
</dbReference>
<feature type="transmembrane region" description="Helical" evidence="8">
    <location>
        <begin position="394"/>
        <end position="418"/>
    </location>
</feature>
<dbReference type="Pfam" id="PF00083">
    <property type="entry name" value="Sugar_tr"/>
    <property type="match status" value="1"/>
</dbReference>
<dbReference type="SUPFAM" id="SSF103473">
    <property type="entry name" value="MFS general substrate transporter"/>
    <property type="match status" value="1"/>
</dbReference>
<name>A0A135SCE7_9PEZI</name>
<evidence type="ECO:0000256" key="4">
    <source>
        <dbReference type="ARBA" id="ARBA00022692"/>
    </source>
</evidence>
<dbReference type="NCBIfam" id="TIGR00879">
    <property type="entry name" value="SP"/>
    <property type="match status" value="1"/>
</dbReference>
<feature type="transmembrane region" description="Helical" evidence="8">
    <location>
        <begin position="430"/>
        <end position="448"/>
    </location>
</feature>
<proteinExistence type="inferred from homology"/>
<evidence type="ECO:0000259" key="9">
    <source>
        <dbReference type="PROSITE" id="PS50850"/>
    </source>
</evidence>
<dbReference type="InterPro" id="IPR003663">
    <property type="entry name" value="Sugar/inositol_transpt"/>
</dbReference>
<keyword evidence="6 8" id="KW-0472">Membrane</keyword>
<evidence type="ECO:0000256" key="6">
    <source>
        <dbReference type="ARBA" id="ARBA00023136"/>
    </source>
</evidence>
<comment type="subcellular location">
    <subcellularLocation>
        <location evidence="1">Membrane</location>
        <topology evidence="1">Multi-pass membrane protein</topology>
    </subcellularLocation>
</comment>
<dbReference type="GO" id="GO:0005351">
    <property type="term" value="F:carbohydrate:proton symporter activity"/>
    <property type="evidence" value="ECO:0007669"/>
    <property type="project" value="TreeGrafter"/>
</dbReference>
<feature type="transmembrane region" description="Helical" evidence="8">
    <location>
        <begin position="116"/>
        <end position="134"/>
    </location>
</feature>
<keyword evidence="5 8" id="KW-1133">Transmembrane helix</keyword>
<gene>
    <name evidence="10" type="ORF">CSIM01_11754</name>
</gene>
<keyword evidence="3 7" id="KW-0813">Transport</keyword>
<dbReference type="EMBL" id="JFBX01000609">
    <property type="protein sequence ID" value="KXH33589.1"/>
    <property type="molecule type" value="Genomic_DNA"/>
</dbReference>
<evidence type="ECO:0000256" key="2">
    <source>
        <dbReference type="ARBA" id="ARBA00010992"/>
    </source>
</evidence>
<feature type="domain" description="Major facilitator superfamily (MFS) profile" evidence="9">
    <location>
        <begin position="9"/>
        <end position="452"/>
    </location>
</feature>
<evidence type="ECO:0000313" key="10">
    <source>
        <dbReference type="EMBL" id="KXH33589.1"/>
    </source>
</evidence>
<dbReference type="OrthoDB" id="6133115at2759"/>
<reference evidence="10 11" key="1">
    <citation type="submission" date="2014-02" db="EMBL/GenBank/DDBJ databases">
        <title>The genome sequence of Colletotrichum simmondsii CBS122122.</title>
        <authorList>
            <person name="Baroncelli R."/>
            <person name="Thon M.R."/>
        </authorList>
    </citation>
    <scope>NUCLEOTIDE SEQUENCE [LARGE SCALE GENOMIC DNA]</scope>
    <source>
        <strain evidence="10 11">CBS122122</strain>
    </source>
</reference>
<organism evidence="10 11">
    <name type="scientific">Colletotrichum simmondsii</name>
    <dbReference type="NCBI Taxonomy" id="703756"/>
    <lineage>
        <taxon>Eukaryota</taxon>
        <taxon>Fungi</taxon>
        <taxon>Dikarya</taxon>
        <taxon>Ascomycota</taxon>
        <taxon>Pezizomycotina</taxon>
        <taxon>Sordariomycetes</taxon>
        <taxon>Hypocreomycetidae</taxon>
        <taxon>Glomerellales</taxon>
        <taxon>Glomerellaceae</taxon>
        <taxon>Colletotrichum</taxon>
        <taxon>Colletotrichum acutatum species complex</taxon>
    </lineage>
</organism>
<evidence type="ECO:0000256" key="8">
    <source>
        <dbReference type="SAM" id="Phobius"/>
    </source>
</evidence>
<feature type="transmembrane region" description="Helical" evidence="8">
    <location>
        <begin position="178"/>
        <end position="197"/>
    </location>
</feature>
<feature type="transmembrane region" description="Helical" evidence="8">
    <location>
        <begin position="7"/>
        <end position="27"/>
    </location>
</feature>
<evidence type="ECO:0000256" key="3">
    <source>
        <dbReference type="ARBA" id="ARBA00022448"/>
    </source>
</evidence>
<feature type="transmembrane region" description="Helical" evidence="8">
    <location>
        <begin position="329"/>
        <end position="346"/>
    </location>
</feature>
<dbReference type="PROSITE" id="PS00217">
    <property type="entry name" value="SUGAR_TRANSPORT_2"/>
    <property type="match status" value="1"/>
</dbReference>
<evidence type="ECO:0000256" key="5">
    <source>
        <dbReference type="ARBA" id="ARBA00022989"/>
    </source>
</evidence>
<feature type="transmembrane region" description="Helical" evidence="8">
    <location>
        <begin position="265"/>
        <end position="293"/>
    </location>
</feature>
<protein>
    <submittedName>
        <fullName evidence="10">Monosaccharide transporter</fullName>
    </submittedName>
</protein>
<evidence type="ECO:0000256" key="7">
    <source>
        <dbReference type="RuleBase" id="RU003346"/>
    </source>
</evidence>
<dbReference type="GO" id="GO:0016020">
    <property type="term" value="C:membrane"/>
    <property type="evidence" value="ECO:0007669"/>
    <property type="project" value="UniProtKB-SubCell"/>
</dbReference>
<feature type="transmembrane region" description="Helical" evidence="8">
    <location>
        <begin position="93"/>
        <end position="110"/>
    </location>
</feature>
<dbReference type="AlphaFoldDB" id="A0A135SCE7"/>
<dbReference type="Proteomes" id="UP000070328">
    <property type="component" value="Unassembled WGS sequence"/>
</dbReference>
<dbReference type="InterPro" id="IPR050360">
    <property type="entry name" value="MFS_Sugar_Transporters"/>
</dbReference>
<dbReference type="PANTHER" id="PTHR48022">
    <property type="entry name" value="PLASTIDIC GLUCOSE TRANSPORTER 4"/>
    <property type="match status" value="1"/>
</dbReference>
<keyword evidence="11" id="KW-1185">Reference proteome</keyword>
<feature type="transmembrane region" description="Helical" evidence="8">
    <location>
        <begin position="358"/>
        <end position="382"/>
    </location>
</feature>
<dbReference type="InterPro" id="IPR005828">
    <property type="entry name" value="MFS_sugar_transport-like"/>
</dbReference>
<dbReference type="InterPro" id="IPR020846">
    <property type="entry name" value="MFS_dom"/>
</dbReference>
<evidence type="ECO:0000256" key="1">
    <source>
        <dbReference type="ARBA" id="ARBA00004141"/>
    </source>
</evidence>
<dbReference type="PRINTS" id="PR00171">
    <property type="entry name" value="SUGRTRNSPORT"/>
</dbReference>